<reference evidence="1 2" key="1">
    <citation type="journal article" date="2018" name="Sci. Rep.">
        <title>Genomic signatures of local adaptation to the degree of environmental predictability in rotifers.</title>
        <authorList>
            <person name="Franch-Gras L."/>
            <person name="Hahn C."/>
            <person name="Garcia-Roger E.M."/>
            <person name="Carmona M.J."/>
            <person name="Serra M."/>
            <person name="Gomez A."/>
        </authorList>
    </citation>
    <scope>NUCLEOTIDE SEQUENCE [LARGE SCALE GENOMIC DNA]</scope>
    <source>
        <strain evidence="1">HYR1</strain>
    </source>
</reference>
<protein>
    <submittedName>
        <fullName evidence="1">Uncharacterized protein</fullName>
    </submittedName>
</protein>
<name>A0A3M7PQ51_BRAPC</name>
<gene>
    <name evidence="1" type="ORF">BpHYR1_019760</name>
</gene>
<proteinExistence type="predicted"/>
<accession>A0A3M7PQ51</accession>
<sequence length="86" mass="10173">MRIFVEKISSQFEFYAFDSLHKFQIFSRVIFGKIAKLKDLFSNINHRLFIYLSLCDDEKNMKLVKVYSIGVMDIVVKNGVRDDKKC</sequence>
<dbReference type="AlphaFoldDB" id="A0A3M7PQ51"/>
<organism evidence="1 2">
    <name type="scientific">Brachionus plicatilis</name>
    <name type="common">Marine rotifer</name>
    <name type="synonym">Brachionus muelleri</name>
    <dbReference type="NCBI Taxonomy" id="10195"/>
    <lineage>
        <taxon>Eukaryota</taxon>
        <taxon>Metazoa</taxon>
        <taxon>Spiralia</taxon>
        <taxon>Gnathifera</taxon>
        <taxon>Rotifera</taxon>
        <taxon>Eurotatoria</taxon>
        <taxon>Monogononta</taxon>
        <taxon>Pseudotrocha</taxon>
        <taxon>Ploima</taxon>
        <taxon>Brachionidae</taxon>
        <taxon>Brachionus</taxon>
    </lineage>
</organism>
<dbReference type="EMBL" id="REGN01009497">
    <property type="protein sequence ID" value="RNA01039.1"/>
    <property type="molecule type" value="Genomic_DNA"/>
</dbReference>
<keyword evidence="2" id="KW-1185">Reference proteome</keyword>
<comment type="caution">
    <text evidence="1">The sequence shown here is derived from an EMBL/GenBank/DDBJ whole genome shotgun (WGS) entry which is preliminary data.</text>
</comment>
<evidence type="ECO:0000313" key="2">
    <source>
        <dbReference type="Proteomes" id="UP000276133"/>
    </source>
</evidence>
<dbReference type="Proteomes" id="UP000276133">
    <property type="component" value="Unassembled WGS sequence"/>
</dbReference>
<evidence type="ECO:0000313" key="1">
    <source>
        <dbReference type="EMBL" id="RNA01039.1"/>
    </source>
</evidence>